<evidence type="ECO:0000256" key="2">
    <source>
        <dbReference type="ARBA" id="ARBA00017134"/>
    </source>
</evidence>
<evidence type="ECO:0000313" key="5">
    <source>
        <dbReference type="EMBL" id="JAN90070.1"/>
    </source>
</evidence>
<dbReference type="OrthoDB" id="294853at2759"/>
<dbReference type="InterPro" id="IPR032629">
    <property type="entry name" value="DCB_dom"/>
</dbReference>
<sequence>MDKDQVNRILEGLQNDLRTLIVETRKKYTSVKEASEEVLTKLKNPYSGSQLTHQSLRNITNPALYPLIQGCETKDPKLTKVCLGAIQRFITYDLLDEKGAKYVINVIWLLMENNVDEVKVLQTAALLLTTSNLVRGDSLSKCLVLCFRLHFAKDTTIGNTAGATVRQLVSLVFERVVIEDASSNEEAPTTGDNNFSDGSKEFTKLSDSPLKTLKPSAQDAFSLFQDLVMLVNGDQPSWLVGMTEMTRTFGIELLENILSTFYSVFFKHQEFSSLLKERVCALVIKLFSPNVKSQYRLAIGHQQQQLQAQQPITTDKPFFPVSMRLLRLVSVLVQKYYSLLVTECEIFLSLIIKFLDPDKPAWQRALALEILHRLLAQPLLVKSFCQSYDMKPHATNIFQDTVNSLAACIQSLFVTTPPGLASSAQVALTGSTSSSSPLMTSVSIGPGITPQAGFYYRGVWIPICTAFTSGQPKATFLEMLDKTDPPGIQDGYCMSVAYACLLDVIRSISLVVQNTPSATSDSSASSDRFSNEKAVVDDDSFSIQLVNSSWCGLLAALTLLLEASTDETSTENVLKSLQTFASVSGRVGLTTPRDAFITALCKASLPPHYTLTVLNASSPGTVTNRVAQPRQQNTESYSQHIGNAGGNTNANIETEFRQHLIVAVGSPLPTPSQPAGSQQGPVVLTAKNLQCMRAILSVAHCHGAVLGSAWHMVLTTLQHLAWILGLKPSSGGSLKSSRPLVEVSSATLVPSTAAVLADLPVLSSMLSRLFESSQYLDDVALHHLIDALRQLSQEALEVAYSNREPSLFAVAKLLETGLVNLNRVEVLWRPVTNHLLEVIIHPLNRLREWGIDVITTLVRSVIQYDYSTPLKENQRLQTLLISPLNELSSTSFADVQQKQVDCVLHLLHSSGDIISFGWPLFHNIVGAINNSQGENSVRSAFQCLQLVVTDYLPVLPWNCLPLAVETTGKFGSQTQDLNVSLTAIGLMWNISDYFYQNREILRSSLCDEKNKVFPDFPGVPNMAAFDKLWMCLYTKLGELCIDERPAVRKSAGQTLFSTIAAHGDLLHHSTWQAVVWQVLFPLLDNVKKLSGQASDVKVDTSGSMLIHHSRNTAQKQWAETQVLTLSGVARVFQTKRPMLQSLDEFSRAWILLLEHIENSALSKNSEVSLASLKAFQDVLSTTTKCNSNESNGSGCHDDFIWNVAWKAWLQIGTLATSPQKEERVTYIPSQPFLTALVLIFPGLFQHVKSRFGSDNLQMLCTVLQSAVSVPVHGEASPFILPSVNDPVLTPLQEGVLLCMDTLQRDFVSGNELMKSMIPALFNQLLVFAGFACQAPTFGQLKTKSVNSFKGMQSAEWVTLNYVPFGEKCLTMAVHLYGKTCQEEVVNQSQVLTSIIRCLRLPLSLKYDCTSQTTWRLAVHSLLHVLRLGLPMARHKTDNHENNSNLQETLLPLWTEITLALDEFLFPKSVPLANQTPEEIQSDELLDCQVMELIRDEILPQATFYPPHFISKIMGLLSKGSIHFVPPVDSETGPKLREEFARICFEVLLQFSLIHEEQRQQQEQNKMSTSQSNQVTNQLAITALLDRFHKVLAAFAQDAKTGGQCPMPRYRTAEIAFTLQGLSSLISALKKIPTNKVNPLTWRQLISLYPHLVELTAVDSARIGRNLRDALCQYSDLLQPPAASTLPSINGT</sequence>
<dbReference type="InterPro" id="IPR015403">
    <property type="entry name" value="Mon2/Sec7/BIG1-like_HDS"/>
</dbReference>
<dbReference type="InterPro" id="IPR032691">
    <property type="entry name" value="Mon2/Sec7/BIG1-like_HUS"/>
</dbReference>
<reference evidence="5" key="1">
    <citation type="submission" date="2015-10" db="EMBL/GenBank/DDBJ databases">
        <title>EvidentialGene: Evidence-directed Construction of Complete mRNA Transcriptomes without Genomes.</title>
        <authorList>
            <person name="Gilbert D.G."/>
        </authorList>
    </citation>
    <scope>NUCLEOTIDE SEQUENCE</scope>
</reference>
<dbReference type="Pfam" id="PF12783">
    <property type="entry name" value="Sec7-like_HUS"/>
    <property type="match status" value="1"/>
</dbReference>
<evidence type="ECO:0000256" key="3">
    <source>
        <dbReference type="ARBA" id="ARBA00022448"/>
    </source>
</evidence>
<dbReference type="PANTHER" id="PTHR10663:SF333">
    <property type="entry name" value="PROTEIN MON2 HOMOLOG"/>
    <property type="match status" value="1"/>
</dbReference>
<accession>A0A0P5BVC8</accession>
<keyword evidence="3" id="KW-0813">Transport</keyword>
<dbReference type="SUPFAM" id="SSF48371">
    <property type="entry name" value="ARM repeat"/>
    <property type="match status" value="1"/>
</dbReference>
<dbReference type="GO" id="GO:0015031">
    <property type="term" value="P:protein transport"/>
    <property type="evidence" value="ECO:0007669"/>
    <property type="project" value="UniProtKB-KW"/>
</dbReference>
<comment type="similarity">
    <text evidence="1">Belongs to the MON2 family.</text>
</comment>
<dbReference type="InterPro" id="IPR016024">
    <property type="entry name" value="ARM-type_fold"/>
</dbReference>
<dbReference type="InterPro" id="IPR032817">
    <property type="entry name" value="Mon2_C"/>
</dbReference>
<dbReference type="Pfam" id="PF16213">
    <property type="entry name" value="DCB"/>
    <property type="match status" value="1"/>
</dbReference>
<keyword evidence="4" id="KW-0653">Protein transport</keyword>
<protein>
    <recommendedName>
        <fullName evidence="2">Protein MON2 homolog</fullName>
    </recommendedName>
</protein>
<dbReference type="Pfam" id="PF09324">
    <property type="entry name" value="Sec7-like_HDS"/>
    <property type="match status" value="1"/>
</dbReference>
<dbReference type="PANTHER" id="PTHR10663">
    <property type="entry name" value="GUANYL-NUCLEOTIDE EXCHANGE FACTOR"/>
    <property type="match status" value="1"/>
</dbReference>
<dbReference type="EMBL" id="GDIQ01004667">
    <property type="protein sequence ID" value="JAN90070.1"/>
    <property type="molecule type" value="Transcribed_RNA"/>
</dbReference>
<dbReference type="Pfam" id="PF16206">
    <property type="entry name" value="Mon2_C"/>
    <property type="match status" value="2"/>
</dbReference>
<proteinExistence type="inferred from homology"/>
<evidence type="ECO:0000256" key="4">
    <source>
        <dbReference type="ARBA" id="ARBA00022927"/>
    </source>
</evidence>
<evidence type="ECO:0000256" key="1">
    <source>
        <dbReference type="ARBA" id="ARBA00008144"/>
    </source>
</evidence>
<name>A0A0P5BVC8_9CRUS</name>
<organism evidence="5">
    <name type="scientific">Daphnia magna</name>
    <dbReference type="NCBI Taxonomy" id="35525"/>
    <lineage>
        <taxon>Eukaryota</taxon>
        <taxon>Metazoa</taxon>
        <taxon>Ecdysozoa</taxon>
        <taxon>Arthropoda</taxon>
        <taxon>Crustacea</taxon>
        <taxon>Branchiopoda</taxon>
        <taxon>Diplostraca</taxon>
        <taxon>Cladocera</taxon>
        <taxon>Anomopoda</taxon>
        <taxon>Daphniidae</taxon>
        <taxon>Daphnia</taxon>
    </lineage>
</organism>